<dbReference type="Gene3D" id="3.90.190.10">
    <property type="entry name" value="Protein tyrosine phosphatase superfamily"/>
    <property type="match status" value="1"/>
</dbReference>
<gene>
    <name evidence="4" type="primary">dagK</name>
    <name evidence="4" type="ORF">VA7868_04245</name>
</gene>
<dbReference type="Gene3D" id="2.60.200.40">
    <property type="match status" value="1"/>
</dbReference>
<dbReference type="GO" id="GO:0004143">
    <property type="term" value="F:ATP-dependent diacylglycerol kinase activity"/>
    <property type="evidence" value="ECO:0007669"/>
    <property type="project" value="UniProtKB-EC"/>
</dbReference>
<reference evidence="4 5" key="1">
    <citation type="submission" date="2016-11" db="EMBL/GenBank/DDBJ databases">
        <authorList>
            <person name="Jaros S."/>
            <person name="Januszkiewicz K."/>
            <person name="Wedrychowicz H."/>
        </authorList>
    </citation>
    <scope>NUCLEOTIDE SEQUENCE [LARGE SCALE GENOMIC DNA]</scope>
    <source>
        <strain evidence="4 5">CECT 7868</strain>
    </source>
</reference>
<keyword evidence="5" id="KW-1185">Reference proteome</keyword>
<dbReference type="OrthoDB" id="142078at2"/>
<dbReference type="InterPro" id="IPR001206">
    <property type="entry name" value="Diacylglycerol_kinase_cat_dom"/>
</dbReference>
<dbReference type="PANTHER" id="PTHR47216:SF4">
    <property type="entry name" value="OS01G0859400 PROTEIN"/>
    <property type="match status" value="1"/>
</dbReference>
<dbReference type="EMBL" id="FQXZ01000046">
    <property type="protein sequence ID" value="SHI73162.1"/>
    <property type="molecule type" value="Genomic_DNA"/>
</dbReference>
<keyword evidence="1" id="KW-1133">Transmembrane helix</keyword>
<feature type="transmembrane region" description="Helical" evidence="1">
    <location>
        <begin position="7"/>
        <end position="24"/>
    </location>
</feature>
<accession>A0A1M6DIZ5</accession>
<dbReference type="Proteomes" id="UP000184608">
    <property type="component" value="Unassembled WGS sequence"/>
</dbReference>
<evidence type="ECO:0000313" key="4">
    <source>
        <dbReference type="EMBL" id="SHI73162.1"/>
    </source>
</evidence>
<dbReference type="InterPro" id="IPR017438">
    <property type="entry name" value="ATP-NAD_kinase_N"/>
</dbReference>
<evidence type="ECO:0000256" key="1">
    <source>
        <dbReference type="SAM" id="Phobius"/>
    </source>
</evidence>
<dbReference type="InterPro" id="IPR003595">
    <property type="entry name" value="Tyr_Pase_cat"/>
</dbReference>
<sequence>MFIVKYYLLIAISCFIGAVFAPNIATSIALVWTGTSLALVVVAYLYDIPSIFKKSEDGKLTWWIRWAFIPFLLGVKAYNFWARAHDPVPAIHKITSHLYVSRRLLRSELDELSSRDITSIVDVTAEFAGLESAVSDKQFDYLNIPVLDHKAPKSDRLRHALNWIDLHVSRSESVVVHCALGRGRSVFVVAAYLLSKDTTLSVEQVLKQLNDVRSTARLNSYQVSILKSMKSQGLLKLDSPAWLIANPVAGGGKWKIYQRQLIHELTKKYRLIIRCTEPGLSANDLAKEAISDDVQLVIAAGGDGTLSEVASVLNGSDTRMGMIPFGTANALCHVLYGIETKANPVGKPCAAILSGQTKKIDTAYCNDSLMLLVLGIGFEQQMIEYSQREEKNAKGQIAYLSGFFNAIIEDKATELTYQIDDQPKKELTVRSLVIANTAPFTTVLAQGGSEPTPEDGLLHMTYLDESNTVSGRILALSDITLSALGVKDTPKHFRYQTAERVEIQADHVFDYVVDGEPFQGDHLIIEIHKKSLNVCLSG</sequence>
<evidence type="ECO:0000259" key="3">
    <source>
        <dbReference type="PROSITE" id="PS50146"/>
    </source>
</evidence>
<keyword evidence="4" id="KW-0418">Kinase</keyword>
<feature type="domain" description="DAGKc" evidence="3">
    <location>
        <begin position="236"/>
        <end position="368"/>
    </location>
</feature>
<dbReference type="PANTHER" id="PTHR47216">
    <property type="match status" value="1"/>
</dbReference>
<feature type="domain" description="Tyrosine specific protein phosphatases" evidence="2">
    <location>
        <begin position="155"/>
        <end position="224"/>
    </location>
</feature>
<evidence type="ECO:0000259" key="2">
    <source>
        <dbReference type="PROSITE" id="PS50056"/>
    </source>
</evidence>
<evidence type="ECO:0000313" key="5">
    <source>
        <dbReference type="Proteomes" id="UP000184608"/>
    </source>
</evidence>
<dbReference type="InterPro" id="IPR016064">
    <property type="entry name" value="NAD/diacylglycerol_kinase_sf"/>
</dbReference>
<dbReference type="SMART" id="SM00046">
    <property type="entry name" value="DAGKc"/>
    <property type="match status" value="1"/>
</dbReference>
<dbReference type="AlphaFoldDB" id="A0A1M6DIZ5"/>
<keyword evidence="1" id="KW-0472">Membrane</keyword>
<protein>
    <submittedName>
        <fullName evidence="4">Diacylglycerol kinase</fullName>
        <ecNumber evidence="4">2.7.1.107</ecNumber>
    </submittedName>
</protein>
<dbReference type="RefSeq" id="WP_073605834.1">
    <property type="nucleotide sequence ID" value="NZ_FQXZ01000046.1"/>
</dbReference>
<dbReference type="SMART" id="SM00404">
    <property type="entry name" value="PTPc_motif"/>
    <property type="match status" value="1"/>
</dbReference>
<dbReference type="InterPro" id="IPR020422">
    <property type="entry name" value="TYR_PHOSPHATASE_DUAL_dom"/>
</dbReference>
<feature type="transmembrane region" description="Helical" evidence="1">
    <location>
        <begin position="30"/>
        <end position="48"/>
    </location>
</feature>
<dbReference type="EC" id="2.7.1.107" evidence="4"/>
<dbReference type="InterPro" id="IPR000340">
    <property type="entry name" value="Dual-sp_phosphatase_cat-dom"/>
</dbReference>
<feature type="transmembrane region" description="Helical" evidence="1">
    <location>
        <begin position="60"/>
        <end position="81"/>
    </location>
</feature>
<dbReference type="Pfam" id="PF00782">
    <property type="entry name" value="DSPc"/>
    <property type="match status" value="1"/>
</dbReference>
<dbReference type="SMART" id="SM00195">
    <property type="entry name" value="DSPc"/>
    <property type="match status" value="1"/>
</dbReference>
<keyword evidence="4" id="KW-0808">Transferase</keyword>
<dbReference type="Pfam" id="PF00781">
    <property type="entry name" value="DAGK_cat"/>
    <property type="match status" value="1"/>
</dbReference>
<dbReference type="STRING" id="1216006.VA7868_04245"/>
<dbReference type="PROSITE" id="PS50146">
    <property type="entry name" value="DAGK"/>
    <property type="match status" value="1"/>
</dbReference>
<name>A0A1M6DIZ5_9VIBR</name>
<keyword evidence="1" id="KW-0812">Transmembrane</keyword>
<dbReference type="FunFam" id="3.90.190.10:FF:000157">
    <property type="entry name" value="Protein-tyrosine phosphatase"/>
    <property type="match status" value="1"/>
</dbReference>
<dbReference type="NCBIfam" id="NF009025">
    <property type="entry name" value="PRK12361.1"/>
    <property type="match status" value="1"/>
</dbReference>
<dbReference type="PROSITE" id="PS50056">
    <property type="entry name" value="TYR_PHOSPHATASE_2"/>
    <property type="match status" value="1"/>
</dbReference>
<dbReference type="InterPro" id="IPR000387">
    <property type="entry name" value="Tyr_Pase_dom"/>
</dbReference>
<dbReference type="SUPFAM" id="SSF52799">
    <property type="entry name" value="(Phosphotyrosine protein) phosphatases II"/>
    <property type="match status" value="1"/>
</dbReference>
<organism evidence="4 5">
    <name type="scientific">Vibrio aerogenes CECT 7868</name>
    <dbReference type="NCBI Taxonomy" id="1216006"/>
    <lineage>
        <taxon>Bacteria</taxon>
        <taxon>Pseudomonadati</taxon>
        <taxon>Pseudomonadota</taxon>
        <taxon>Gammaproteobacteria</taxon>
        <taxon>Vibrionales</taxon>
        <taxon>Vibrionaceae</taxon>
        <taxon>Vibrio</taxon>
    </lineage>
</organism>
<dbReference type="SUPFAM" id="SSF111331">
    <property type="entry name" value="NAD kinase/diacylglycerol kinase-like"/>
    <property type="match status" value="1"/>
</dbReference>
<dbReference type="InterPro" id="IPR029021">
    <property type="entry name" value="Prot-tyrosine_phosphatase-like"/>
</dbReference>
<proteinExistence type="predicted"/>
<dbReference type="Gene3D" id="3.40.50.10330">
    <property type="entry name" value="Probable inorganic polyphosphate/atp-NAD kinase, domain 1"/>
    <property type="match status" value="1"/>
</dbReference>